<feature type="region of interest" description="Disordered" evidence="1">
    <location>
        <begin position="443"/>
        <end position="485"/>
    </location>
</feature>
<feature type="region of interest" description="Disordered" evidence="1">
    <location>
        <begin position="204"/>
        <end position="225"/>
    </location>
</feature>
<feature type="region of interest" description="Disordered" evidence="1">
    <location>
        <begin position="115"/>
        <end position="142"/>
    </location>
</feature>
<sequence>MKKTLLLVFIHGFKGTDHTFQSFPKDLKSALALSLRKIDVLAIQYPQYETRGDLKDCVARFKEWLQNKVIDLEVANRTPSPTVDPSVHVVLCGHSMGGIVAAEALLSIARDEPVPSSLGNDGTNATVSHGSAMDDSTDRPREPSRLFFPAVQAILAFDTPYLGISPGVLAHGAEDKINQSSQAYKAWDQASSFFGWNSPKSGSSTPIANASSRGLPAQNSTTSEGSKWGKYAMYGGAAAAIAGVAGAAYLSWNQINQGLTWAGSHLEFVGCLARGAELQKRVEKVVDLTKTHGVGFANFYGALDEKVTSHTKYAGAFLGDDRTFCVVPKTARTAGSPTGSKRDQPKSRDASPKPKRRKGQEREADAAMDGEMEQGEKVREFADDTSKSKGRWVKCINPSVHDELSAHTTMFTPSKNSDYRTMVPRARDQILEWILVDSDWYEDAGEEEGHSKKEDENATAGDEAGMQDEDVEETEEAEAAASAGR</sequence>
<dbReference type="OrthoDB" id="442243at2759"/>
<dbReference type="eggNOG" id="ENOG502QQEZ">
    <property type="taxonomic scope" value="Eukaryota"/>
</dbReference>
<organism evidence="3 4">
    <name type="scientific">Dothistroma septosporum (strain NZE10 / CBS 128990)</name>
    <name type="common">Red band needle blight fungus</name>
    <name type="synonym">Mycosphaerella pini</name>
    <dbReference type="NCBI Taxonomy" id="675120"/>
    <lineage>
        <taxon>Eukaryota</taxon>
        <taxon>Fungi</taxon>
        <taxon>Dikarya</taxon>
        <taxon>Ascomycota</taxon>
        <taxon>Pezizomycotina</taxon>
        <taxon>Dothideomycetes</taxon>
        <taxon>Dothideomycetidae</taxon>
        <taxon>Mycosphaerellales</taxon>
        <taxon>Mycosphaerellaceae</taxon>
        <taxon>Dothistroma</taxon>
    </lineage>
</organism>
<dbReference type="HOGENOM" id="CLU_020826_1_2_1"/>
<dbReference type="Proteomes" id="UP000016933">
    <property type="component" value="Unassembled WGS sequence"/>
</dbReference>
<evidence type="ECO:0000313" key="4">
    <source>
        <dbReference type="Proteomes" id="UP000016933"/>
    </source>
</evidence>
<reference evidence="4" key="1">
    <citation type="journal article" date="2012" name="PLoS Genet.">
        <title>The genomes of the fungal plant pathogens Cladosporium fulvum and Dothistroma septosporum reveal adaptation to different hosts and lifestyles but also signatures of common ancestry.</title>
        <authorList>
            <person name="de Wit P.J.G.M."/>
            <person name="van der Burgt A."/>
            <person name="Oekmen B."/>
            <person name="Stergiopoulos I."/>
            <person name="Abd-Elsalam K.A."/>
            <person name="Aerts A.L."/>
            <person name="Bahkali A.H."/>
            <person name="Beenen H.G."/>
            <person name="Chettri P."/>
            <person name="Cox M.P."/>
            <person name="Datema E."/>
            <person name="de Vries R.P."/>
            <person name="Dhillon B."/>
            <person name="Ganley A.R."/>
            <person name="Griffiths S.A."/>
            <person name="Guo Y."/>
            <person name="Hamelin R.C."/>
            <person name="Henrissat B."/>
            <person name="Kabir M.S."/>
            <person name="Jashni M.K."/>
            <person name="Kema G."/>
            <person name="Klaubauf S."/>
            <person name="Lapidus A."/>
            <person name="Levasseur A."/>
            <person name="Lindquist E."/>
            <person name="Mehrabi R."/>
            <person name="Ohm R.A."/>
            <person name="Owen T.J."/>
            <person name="Salamov A."/>
            <person name="Schwelm A."/>
            <person name="Schijlen E."/>
            <person name="Sun H."/>
            <person name="van den Burg H.A."/>
            <person name="van Ham R.C.H.J."/>
            <person name="Zhang S."/>
            <person name="Goodwin S.B."/>
            <person name="Grigoriev I.V."/>
            <person name="Collemare J."/>
            <person name="Bradshaw R.E."/>
        </authorList>
    </citation>
    <scope>NUCLEOTIDE SEQUENCE [LARGE SCALE GENOMIC DNA]</scope>
    <source>
        <strain evidence="4">NZE10 / CBS 128990</strain>
    </source>
</reference>
<dbReference type="EMBL" id="KB446536">
    <property type="protein sequence ID" value="EME47310.1"/>
    <property type="molecule type" value="Genomic_DNA"/>
</dbReference>
<evidence type="ECO:0000256" key="1">
    <source>
        <dbReference type="SAM" id="MobiDB-lite"/>
    </source>
</evidence>
<dbReference type="InterPro" id="IPR029058">
    <property type="entry name" value="AB_hydrolase_fold"/>
</dbReference>
<name>N1PY33_DOTSN</name>
<feature type="compositionally biased region" description="Basic and acidic residues" evidence="1">
    <location>
        <begin position="340"/>
        <end position="352"/>
    </location>
</feature>
<evidence type="ECO:0000313" key="3">
    <source>
        <dbReference type="EMBL" id="EME47310.1"/>
    </source>
</evidence>
<dbReference type="Pfam" id="PF12697">
    <property type="entry name" value="Abhydrolase_6"/>
    <property type="match status" value="1"/>
</dbReference>
<feature type="compositionally biased region" description="Basic and acidic residues" evidence="1">
    <location>
        <begin position="447"/>
        <end position="456"/>
    </location>
</feature>
<dbReference type="PANTHER" id="PTHR47842:SF1">
    <property type="entry name" value="DUF676 DOMAIN-CONTAINING PROTEIN"/>
    <property type="match status" value="1"/>
</dbReference>
<protein>
    <recommendedName>
        <fullName evidence="2">AB hydrolase-1 domain-containing protein</fullName>
    </recommendedName>
</protein>
<accession>N1PY33</accession>
<dbReference type="PANTHER" id="PTHR47842">
    <property type="entry name" value="EXPRESSED PROTEIN"/>
    <property type="match status" value="1"/>
</dbReference>
<dbReference type="Gene3D" id="3.40.50.1820">
    <property type="entry name" value="alpha/beta hydrolase"/>
    <property type="match status" value="1"/>
</dbReference>
<dbReference type="SUPFAM" id="SSF53474">
    <property type="entry name" value="alpha/beta-Hydrolases"/>
    <property type="match status" value="1"/>
</dbReference>
<feature type="compositionally biased region" description="Basic and acidic residues" evidence="1">
    <location>
        <begin position="374"/>
        <end position="384"/>
    </location>
</feature>
<feature type="compositionally biased region" description="Acidic residues" evidence="1">
    <location>
        <begin position="465"/>
        <end position="478"/>
    </location>
</feature>
<feature type="region of interest" description="Disordered" evidence="1">
    <location>
        <begin position="331"/>
        <end position="384"/>
    </location>
</feature>
<gene>
    <name evidence="3" type="ORF">DOTSEDRAFT_69292</name>
</gene>
<keyword evidence="4" id="KW-1185">Reference proteome</keyword>
<proteinExistence type="predicted"/>
<dbReference type="AlphaFoldDB" id="N1PY33"/>
<feature type="compositionally biased region" description="Polar residues" evidence="1">
    <location>
        <begin position="117"/>
        <end position="129"/>
    </location>
</feature>
<dbReference type="STRING" id="675120.N1PY33"/>
<reference evidence="3 4" key="2">
    <citation type="journal article" date="2012" name="PLoS Pathog.">
        <title>Diverse lifestyles and strategies of plant pathogenesis encoded in the genomes of eighteen Dothideomycetes fungi.</title>
        <authorList>
            <person name="Ohm R.A."/>
            <person name="Feau N."/>
            <person name="Henrissat B."/>
            <person name="Schoch C.L."/>
            <person name="Horwitz B.A."/>
            <person name="Barry K.W."/>
            <person name="Condon B.J."/>
            <person name="Copeland A.C."/>
            <person name="Dhillon B."/>
            <person name="Glaser F."/>
            <person name="Hesse C.N."/>
            <person name="Kosti I."/>
            <person name="LaButti K."/>
            <person name="Lindquist E.A."/>
            <person name="Lucas S."/>
            <person name="Salamov A.A."/>
            <person name="Bradshaw R.E."/>
            <person name="Ciuffetti L."/>
            <person name="Hamelin R.C."/>
            <person name="Kema G.H.J."/>
            <person name="Lawrence C."/>
            <person name="Scott J.A."/>
            <person name="Spatafora J.W."/>
            <person name="Turgeon B.G."/>
            <person name="de Wit P.J.G.M."/>
            <person name="Zhong S."/>
            <person name="Goodwin S.B."/>
            <person name="Grigoriev I.V."/>
        </authorList>
    </citation>
    <scope>NUCLEOTIDE SEQUENCE [LARGE SCALE GENOMIC DNA]</scope>
    <source>
        <strain evidence="4">NZE10 / CBS 128990</strain>
    </source>
</reference>
<feature type="domain" description="AB hydrolase-1" evidence="2">
    <location>
        <begin position="7"/>
        <end position="159"/>
    </location>
</feature>
<evidence type="ECO:0000259" key="2">
    <source>
        <dbReference type="Pfam" id="PF12697"/>
    </source>
</evidence>
<dbReference type="OMA" id="TAETWAH"/>
<dbReference type="InterPro" id="IPR000073">
    <property type="entry name" value="AB_hydrolase_1"/>
</dbReference>